<feature type="transmembrane region" description="Helical" evidence="2">
    <location>
        <begin position="47"/>
        <end position="67"/>
    </location>
</feature>
<evidence type="ECO:0000256" key="1">
    <source>
        <dbReference type="SAM" id="MobiDB-lite"/>
    </source>
</evidence>
<keyword evidence="4" id="KW-1185">Reference proteome</keyword>
<dbReference type="Proteomes" id="UP001499878">
    <property type="component" value="Unassembled WGS sequence"/>
</dbReference>
<reference evidence="4" key="1">
    <citation type="journal article" date="2019" name="Int. J. Syst. Evol. Microbiol.">
        <title>The Global Catalogue of Microorganisms (GCM) 10K type strain sequencing project: providing services to taxonomists for standard genome sequencing and annotation.</title>
        <authorList>
            <consortium name="The Broad Institute Genomics Platform"/>
            <consortium name="The Broad Institute Genome Sequencing Center for Infectious Disease"/>
            <person name="Wu L."/>
            <person name="Ma J."/>
        </authorList>
    </citation>
    <scope>NUCLEOTIDE SEQUENCE [LARGE SCALE GENOMIC DNA]</scope>
    <source>
        <strain evidence="4">JCM 18306</strain>
    </source>
</reference>
<evidence type="ECO:0000313" key="4">
    <source>
        <dbReference type="Proteomes" id="UP001499878"/>
    </source>
</evidence>
<accession>A0ABP9TDL2</accession>
<evidence type="ECO:0000313" key="3">
    <source>
        <dbReference type="EMBL" id="GAA5214620.1"/>
    </source>
</evidence>
<dbReference type="RefSeq" id="WP_345635900.1">
    <property type="nucleotide sequence ID" value="NZ_BAABJR010000018.1"/>
</dbReference>
<keyword evidence="2" id="KW-1133">Transmembrane helix</keyword>
<gene>
    <name evidence="3" type="ORF">GCM10023323_60390</name>
</gene>
<dbReference type="EMBL" id="BAABJR010000018">
    <property type="protein sequence ID" value="GAA5214620.1"/>
    <property type="molecule type" value="Genomic_DNA"/>
</dbReference>
<keyword evidence="2" id="KW-0812">Transmembrane</keyword>
<comment type="caution">
    <text evidence="3">The sequence shown here is derived from an EMBL/GenBank/DDBJ whole genome shotgun (WGS) entry which is preliminary data.</text>
</comment>
<protein>
    <submittedName>
        <fullName evidence="3">Uncharacterized protein</fullName>
    </submittedName>
</protein>
<proteinExistence type="predicted"/>
<keyword evidence="2" id="KW-0472">Membrane</keyword>
<sequence>MEEEPARPAAPAVPTPSEVRTPPIGGAGSSGTVEGAGRRRRRGRTTLLITAAAVLGLVAGTCTGVLVQADREPTKLPPLSQATLARSAGKAPEPLPAHQDRRVRTDGDLRELLLKKPQGAREAEWLESVDGWMDLATYTGTFGRPDEQFSQYILDEFRRAAVTGWDVGNDYSVEIRLIQFRQEEVMSADEASDNGRHWAGWAREQDTDRWGIPGTGDGEAFVHNRPEAEQGSAPLYKAEAHAWRGDIQMEVWVTGTKRINKKLIMDLAERQMGRL</sequence>
<evidence type="ECO:0000256" key="2">
    <source>
        <dbReference type="SAM" id="Phobius"/>
    </source>
</evidence>
<name>A0ABP9TDL2_9ACTN</name>
<feature type="region of interest" description="Disordered" evidence="1">
    <location>
        <begin position="1"/>
        <end position="41"/>
    </location>
</feature>
<organism evidence="3 4">
    <name type="scientific">Streptomyces thinghirensis</name>
    <dbReference type="NCBI Taxonomy" id="551547"/>
    <lineage>
        <taxon>Bacteria</taxon>
        <taxon>Bacillati</taxon>
        <taxon>Actinomycetota</taxon>
        <taxon>Actinomycetes</taxon>
        <taxon>Kitasatosporales</taxon>
        <taxon>Streptomycetaceae</taxon>
        <taxon>Streptomyces</taxon>
    </lineage>
</organism>